<feature type="region of interest" description="Disordered" evidence="1">
    <location>
        <begin position="1"/>
        <end position="26"/>
    </location>
</feature>
<evidence type="ECO:0008006" key="4">
    <source>
        <dbReference type="Google" id="ProtNLM"/>
    </source>
</evidence>
<evidence type="ECO:0000313" key="2">
    <source>
        <dbReference type="EMBL" id="VEU42880.1"/>
    </source>
</evidence>
<dbReference type="GO" id="GO:0000811">
    <property type="term" value="C:GINS complex"/>
    <property type="evidence" value="ECO:0007669"/>
    <property type="project" value="InterPro"/>
</dbReference>
<dbReference type="SUPFAM" id="SSF158573">
    <property type="entry name" value="GINS helical bundle-like"/>
    <property type="match status" value="1"/>
</dbReference>
<dbReference type="InterPro" id="IPR005339">
    <property type="entry name" value="GINS_Psf1"/>
</dbReference>
<organism evidence="2 3">
    <name type="scientific">Pseudo-nitzschia multistriata</name>
    <dbReference type="NCBI Taxonomy" id="183589"/>
    <lineage>
        <taxon>Eukaryota</taxon>
        <taxon>Sar</taxon>
        <taxon>Stramenopiles</taxon>
        <taxon>Ochrophyta</taxon>
        <taxon>Bacillariophyta</taxon>
        <taxon>Bacillariophyceae</taxon>
        <taxon>Bacillariophycidae</taxon>
        <taxon>Bacillariales</taxon>
        <taxon>Bacillariaceae</taxon>
        <taxon>Pseudo-nitzschia</taxon>
    </lineage>
</organism>
<evidence type="ECO:0000256" key="1">
    <source>
        <dbReference type="SAM" id="MobiDB-lite"/>
    </source>
</evidence>
<gene>
    <name evidence="2" type="ORF">PSNMU_V1.4_AUG-EV-PASAV3_0098690</name>
</gene>
<dbReference type="AlphaFoldDB" id="A0A448ZLF9"/>
<accession>A0A448ZLF9</accession>
<reference evidence="2 3" key="1">
    <citation type="submission" date="2019-01" db="EMBL/GenBank/DDBJ databases">
        <authorList>
            <person name="Ferrante I. M."/>
        </authorList>
    </citation>
    <scope>NUCLEOTIDE SEQUENCE [LARGE SCALE GENOMIC DNA]</scope>
    <source>
        <strain evidence="2 3">B856</strain>
    </source>
</reference>
<dbReference type="Gene3D" id="1.20.58.1030">
    <property type="match status" value="1"/>
</dbReference>
<sequence length="258" mass="27726">MAIATTTNSSSSSSIGRHGREAPLIPTSGRELLLDLKRSTAQNASAMRSGAAPTLPAYNHKLVQACLRDLHATARELDLQARVHGSQAGDGTETENGSGKPRKPSMPARPSILLHHRTIQRQKQCLLAYHHHRTEILKAIERSRMAANEEAPVGGPGASSHAGEAAFARDYAALRRAYSDRVFELDALPPTSHMVQVRVVAPSSGRTGSGDGDLVVLPDSGRVVSLAKGARLFLDRSDARDFLRQGIVELCDGEEVDF</sequence>
<dbReference type="GO" id="GO:1902983">
    <property type="term" value="P:DNA strand elongation involved in mitotic DNA replication"/>
    <property type="evidence" value="ECO:0007669"/>
    <property type="project" value="TreeGrafter"/>
</dbReference>
<feature type="region of interest" description="Disordered" evidence="1">
    <location>
        <begin position="81"/>
        <end position="108"/>
    </location>
</feature>
<proteinExistence type="predicted"/>
<keyword evidence="3" id="KW-1185">Reference proteome</keyword>
<dbReference type="PANTHER" id="PTHR12914">
    <property type="entry name" value="PARTNER OF SLD5"/>
    <property type="match status" value="1"/>
</dbReference>
<name>A0A448ZLF9_9STRA</name>
<protein>
    <recommendedName>
        <fullName evidence="4">DNA replication complex GINS protein SLD5</fullName>
    </recommendedName>
</protein>
<dbReference type="EMBL" id="CAACVS010000489">
    <property type="protein sequence ID" value="VEU42880.1"/>
    <property type="molecule type" value="Genomic_DNA"/>
</dbReference>
<dbReference type="PANTHER" id="PTHR12914:SF2">
    <property type="entry name" value="DNA REPLICATION COMPLEX GINS PROTEIN PSF1"/>
    <property type="match status" value="1"/>
</dbReference>
<dbReference type="Proteomes" id="UP000291116">
    <property type="component" value="Unassembled WGS sequence"/>
</dbReference>
<evidence type="ECO:0000313" key="3">
    <source>
        <dbReference type="Proteomes" id="UP000291116"/>
    </source>
</evidence>
<dbReference type="OrthoDB" id="10252587at2759"/>
<dbReference type="InterPro" id="IPR036224">
    <property type="entry name" value="GINS_bundle-like_dom_sf"/>
</dbReference>